<evidence type="ECO:0000259" key="1">
    <source>
        <dbReference type="PROSITE" id="PS51038"/>
    </source>
</evidence>
<dbReference type="Gene3D" id="2.30.30.490">
    <property type="match status" value="1"/>
</dbReference>
<name>A0A6A4Y543_9STRA</name>
<dbReference type="InterPro" id="IPR001025">
    <property type="entry name" value="BAH_dom"/>
</dbReference>
<dbReference type="InterPro" id="IPR043151">
    <property type="entry name" value="BAH_sf"/>
</dbReference>
<evidence type="ECO:0000313" key="2">
    <source>
        <dbReference type="EMBL" id="KAF0691369.1"/>
    </source>
</evidence>
<gene>
    <name evidence="2" type="ORF">As57867_017329</name>
</gene>
<dbReference type="AlphaFoldDB" id="A0A6A4Y543"/>
<protein>
    <recommendedName>
        <fullName evidence="1">BAH domain-containing protein</fullName>
    </recommendedName>
</protein>
<dbReference type="EMBL" id="VJMH01006147">
    <property type="protein sequence ID" value="KAF0691369.1"/>
    <property type="molecule type" value="Genomic_DNA"/>
</dbReference>
<accession>A0A6A4Y543</accession>
<organism evidence="2">
    <name type="scientific">Aphanomyces stellatus</name>
    <dbReference type="NCBI Taxonomy" id="120398"/>
    <lineage>
        <taxon>Eukaryota</taxon>
        <taxon>Sar</taxon>
        <taxon>Stramenopiles</taxon>
        <taxon>Oomycota</taxon>
        <taxon>Saprolegniomycetes</taxon>
        <taxon>Saprolegniales</taxon>
        <taxon>Verrucalvaceae</taxon>
        <taxon>Aphanomyces</taxon>
    </lineage>
</organism>
<proteinExistence type="predicted"/>
<feature type="domain" description="BAH" evidence="1">
    <location>
        <begin position="26"/>
        <end position="150"/>
    </location>
</feature>
<dbReference type="GO" id="GO:0003682">
    <property type="term" value="F:chromatin binding"/>
    <property type="evidence" value="ECO:0007669"/>
    <property type="project" value="InterPro"/>
</dbReference>
<dbReference type="PROSITE" id="PS51038">
    <property type="entry name" value="BAH"/>
    <property type="match status" value="1"/>
</dbReference>
<sequence length="232" mass="25393">MEKPKQRRGDILVNRIKDHLSVGPKMKLEIGETVVLSKPLKAVALVCSNVDPMTASFAAAWYLRPSDLPKSTVARIAGGLGSNEVIQSTTAASATISIDAVVAKCHVIAEGDVRDRVNVFRLRPSDAAKEEIFVCRFRLCGHTLERLRDPHDVRLGLRKTVRVGTSFQVTTLPWCMPDATLPFLGTRRWSPPTQLHDAVALEMFLRAVNRMRFEVGAVVKVFLHDGGGGGGV</sequence>
<reference evidence="2" key="1">
    <citation type="submission" date="2019-06" db="EMBL/GenBank/DDBJ databases">
        <title>Genomics analysis of Aphanomyces spp. identifies a new class of oomycete effector associated with host adaptation.</title>
        <authorList>
            <person name="Gaulin E."/>
        </authorList>
    </citation>
    <scope>NUCLEOTIDE SEQUENCE</scope>
    <source>
        <strain evidence="2">CBS 578.67</strain>
    </source>
</reference>
<comment type="caution">
    <text evidence="2">The sequence shown here is derived from an EMBL/GenBank/DDBJ whole genome shotgun (WGS) entry which is preliminary data.</text>
</comment>
<feature type="non-terminal residue" evidence="2">
    <location>
        <position position="232"/>
    </location>
</feature>